<dbReference type="SUPFAM" id="SSF51445">
    <property type="entry name" value="(Trans)glycosidases"/>
    <property type="match status" value="1"/>
</dbReference>
<proteinExistence type="inferred from homology"/>
<reference evidence="9 10" key="1">
    <citation type="journal article" date="2015" name="Antonie Van Leeuwenhoek">
        <title>Tamlana nanhaiensis sp. nov., isolated from surface seawater collected from the South China Sea.</title>
        <authorList>
            <person name="Liu X."/>
            <person name="Lai Q."/>
            <person name="Du Y."/>
            <person name="Li G."/>
            <person name="Sun F."/>
            <person name="Shao Z."/>
        </authorList>
    </citation>
    <scope>NUCLEOTIDE SEQUENCE [LARGE SCALE GENOMIC DNA]</scope>
    <source>
        <strain evidence="9 10">FHC16</strain>
    </source>
</reference>
<evidence type="ECO:0000313" key="9">
    <source>
        <dbReference type="EMBL" id="KJD34414.1"/>
    </source>
</evidence>
<dbReference type="RefSeq" id="WP_044624797.1">
    <property type="nucleotide sequence ID" value="NZ_JTDV01000001.1"/>
</dbReference>
<feature type="domain" description="Alpha-L-arabinofuranosidase C-terminal" evidence="8">
    <location>
        <begin position="465"/>
        <end position="652"/>
    </location>
</feature>
<dbReference type="Gene3D" id="2.60.40.1180">
    <property type="entry name" value="Golgi alpha-mannosidase II"/>
    <property type="match status" value="1"/>
</dbReference>
<comment type="similarity">
    <text evidence="2">Belongs to the glycosyl hydrolase 51 family.</text>
</comment>
<evidence type="ECO:0000256" key="2">
    <source>
        <dbReference type="ARBA" id="ARBA00007186"/>
    </source>
</evidence>
<feature type="chain" id="PRO_5002325774" description="non-reducing end alpha-L-arabinofuranosidase" evidence="7">
    <location>
        <begin position="23"/>
        <end position="660"/>
    </location>
</feature>
<dbReference type="STRING" id="1382798.PK35_01015"/>
<dbReference type="InterPro" id="IPR010720">
    <property type="entry name" value="Alpha-L-AF_C"/>
</dbReference>
<gene>
    <name evidence="9" type="ORF">PK35_01015</name>
</gene>
<dbReference type="Proteomes" id="UP000032361">
    <property type="component" value="Unassembled WGS sequence"/>
</dbReference>
<comment type="catalytic activity">
    <reaction evidence="1">
        <text>Hydrolysis of terminal non-reducing alpha-L-arabinofuranoside residues in alpha-L-arabinosides.</text>
        <dbReference type="EC" id="3.2.1.55"/>
    </reaction>
</comment>
<dbReference type="SMART" id="SM00813">
    <property type="entry name" value="Alpha-L-AF_C"/>
    <property type="match status" value="1"/>
</dbReference>
<dbReference type="PATRIC" id="fig|1382798.3.peg.206"/>
<dbReference type="AlphaFoldDB" id="A0A0D7W5W7"/>
<evidence type="ECO:0000256" key="7">
    <source>
        <dbReference type="SAM" id="SignalP"/>
    </source>
</evidence>
<dbReference type="PANTHER" id="PTHR31776:SF0">
    <property type="entry name" value="ALPHA-L-ARABINOFURANOSIDASE 1"/>
    <property type="match status" value="1"/>
</dbReference>
<dbReference type="PANTHER" id="PTHR31776">
    <property type="entry name" value="ALPHA-L-ARABINOFURANOSIDASE 1"/>
    <property type="match status" value="1"/>
</dbReference>
<dbReference type="InterPro" id="IPR055235">
    <property type="entry name" value="ASD1_cat"/>
</dbReference>
<evidence type="ECO:0000256" key="1">
    <source>
        <dbReference type="ARBA" id="ARBA00001462"/>
    </source>
</evidence>
<sequence length="660" mass="74094">MKPTKPITLIAVLLFQSLLLVAQDARLQIDLTKNVNEIQPTMYGIFFEDINFAADGGLYAEMVKNRSFEFTIAPFMGWHQPKTNRYSLNEKSGMASVVKHKEGSGNKNFCRVTINDASGYELINEGFRGMGIKENAVYNVYLSALNKSGNISEITLQLITKNGDVLGETKIETSSANWKDYQAQITVSKTEEEAQLKLTFKGTGVIDLDMISMFPVDTWKGREKGLRKDLVQLLYDLKPGFLRFPGGCVVEGRTLERRYQWKKTVGDVEDRELLVNRWNTEFSHKAAPDYYQSFGIGFYEYFQLSEDLGAEPLPILGCGMACQFNTGELAPLEELDPYVQDAIDLIEFANGDATTTWGKLRTDMGHPEPFNLKYVGIGNEQWGPDYIDRYKIFAEKIKAQHPEIIIVSGSGPFPDGEQFEYGWKELKKLDAEIVDEHYYRPPQWFLENAGRYDDYDRNGPKVFAGEYAAHPKGVSDGNTENNWEAALSEAAFMTGLERNADVVVMTSYAPLMAHINAFQWAPDMIWFNNLESYGTANYQVQKLYSNNAGTHTVSLTQNGKNVIGSDGLYASAVKDVSTKTLIIKIANTSKSNKSLSFSVNGASLKRNATITTIENTDLKAYNDFDNPEKVSPKSSNIKVKRKAINVQIPQQSFSVVKIKI</sequence>
<dbReference type="InterPro" id="IPR051563">
    <property type="entry name" value="Glycosyl_Hydrolase_51"/>
</dbReference>
<dbReference type="EMBL" id="JTDV01000001">
    <property type="protein sequence ID" value="KJD34414.1"/>
    <property type="molecule type" value="Genomic_DNA"/>
</dbReference>
<keyword evidence="4 7" id="KW-0732">Signal</keyword>
<accession>A0A0D7W5W7</accession>
<dbReference type="GO" id="GO:0046556">
    <property type="term" value="F:alpha-L-arabinofuranosidase activity"/>
    <property type="evidence" value="ECO:0007669"/>
    <property type="project" value="UniProtKB-EC"/>
</dbReference>
<evidence type="ECO:0000313" key="10">
    <source>
        <dbReference type="Proteomes" id="UP000032361"/>
    </source>
</evidence>
<name>A0A0D7W5W7_9FLAO</name>
<evidence type="ECO:0000256" key="6">
    <source>
        <dbReference type="ARBA" id="ARBA00023180"/>
    </source>
</evidence>
<dbReference type="Pfam" id="PF22848">
    <property type="entry name" value="ASD1_dom"/>
    <property type="match status" value="1"/>
</dbReference>
<dbReference type="InterPro" id="IPR017853">
    <property type="entry name" value="GH"/>
</dbReference>
<protein>
    <recommendedName>
        <fullName evidence="3">non-reducing end alpha-L-arabinofuranosidase</fullName>
        <ecNumber evidence="3">3.2.1.55</ecNumber>
    </recommendedName>
</protein>
<evidence type="ECO:0000256" key="5">
    <source>
        <dbReference type="ARBA" id="ARBA00022801"/>
    </source>
</evidence>
<evidence type="ECO:0000256" key="4">
    <source>
        <dbReference type="ARBA" id="ARBA00022729"/>
    </source>
</evidence>
<dbReference type="GO" id="GO:0046373">
    <property type="term" value="P:L-arabinose metabolic process"/>
    <property type="evidence" value="ECO:0007669"/>
    <property type="project" value="InterPro"/>
</dbReference>
<dbReference type="SUPFAM" id="SSF51011">
    <property type="entry name" value="Glycosyl hydrolase domain"/>
    <property type="match status" value="1"/>
</dbReference>
<dbReference type="EC" id="3.2.1.55" evidence="3"/>
<keyword evidence="5" id="KW-0378">Hydrolase</keyword>
<keyword evidence="6" id="KW-0325">Glycoprotein</keyword>
<dbReference type="Pfam" id="PF06964">
    <property type="entry name" value="Alpha-L-AF_C"/>
    <property type="match status" value="1"/>
</dbReference>
<organism evidence="9 10">
    <name type="scientific">Neotamlana nanhaiensis</name>
    <dbReference type="NCBI Taxonomy" id="1382798"/>
    <lineage>
        <taxon>Bacteria</taxon>
        <taxon>Pseudomonadati</taxon>
        <taxon>Bacteroidota</taxon>
        <taxon>Flavobacteriia</taxon>
        <taxon>Flavobacteriales</taxon>
        <taxon>Flavobacteriaceae</taxon>
        <taxon>Neotamlana</taxon>
    </lineage>
</organism>
<evidence type="ECO:0000256" key="3">
    <source>
        <dbReference type="ARBA" id="ARBA00012670"/>
    </source>
</evidence>
<feature type="signal peptide" evidence="7">
    <location>
        <begin position="1"/>
        <end position="22"/>
    </location>
</feature>
<comment type="caution">
    <text evidence="9">The sequence shown here is derived from an EMBL/GenBank/DDBJ whole genome shotgun (WGS) entry which is preliminary data.</text>
</comment>
<dbReference type="OrthoDB" id="9758333at2"/>
<evidence type="ECO:0000259" key="8">
    <source>
        <dbReference type="SMART" id="SM00813"/>
    </source>
</evidence>
<dbReference type="InterPro" id="IPR013780">
    <property type="entry name" value="Glyco_hydro_b"/>
</dbReference>
<dbReference type="Gene3D" id="3.20.20.80">
    <property type="entry name" value="Glycosidases"/>
    <property type="match status" value="1"/>
</dbReference>
<keyword evidence="10" id="KW-1185">Reference proteome</keyword>